<feature type="compositionally biased region" description="Basic and acidic residues" evidence="5">
    <location>
        <begin position="699"/>
        <end position="711"/>
    </location>
</feature>
<dbReference type="PANTHER" id="PTHR46492:SF1">
    <property type="entry name" value="DYNEIN AXONEMAL ASSEMBLY FACTOR 4"/>
    <property type="match status" value="1"/>
</dbReference>
<evidence type="ECO:0000313" key="7">
    <source>
        <dbReference type="EMBL" id="KOO33016.1"/>
    </source>
</evidence>
<dbReference type="InterPro" id="IPR052004">
    <property type="entry name" value="Dynein_assembly_factor_4"/>
</dbReference>
<organism evidence="7 8">
    <name type="scientific">Chrysochromulina tobinii</name>
    <dbReference type="NCBI Taxonomy" id="1460289"/>
    <lineage>
        <taxon>Eukaryota</taxon>
        <taxon>Haptista</taxon>
        <taxon>Haptophyta</taxon>
        <taxon>Prymnesiophyceae</taxon>
        <taxon>Prymnesiales</taxon>
        <taxon>Chrysochromulinaceae</taxon>
        <taxon>Chrysochromulina</taxon>
    </lineage>
</organism>
<protein>
    <submittedName>
        <fullName evidence="7">Dyslexia susceptibility 1 candidate 1-like protein</fullName>
    </submittedName>
</protein>
<dbReference type="GO" id="GO:0036159">
    <property type="term" value="P:inner dynein arm assembly"/>
    <property type="evidence" value="ECO:0007669"/>
    <property type="project" value="TreeGrafter"/>
</dbReference>
<evidence type="ECO:0000256" key="2">
    <source>
        <dbReference type="ARBA" id="ARBA00022803"/>
    </source>
</evidence>
<dbReference type="InterPro" id="IPR007052">
    <property type="entry name" value="CS_dom"/>
</dbReference>
<dbReference type="SUPFAM" id="SSF48452">
    <property type="entry name" value="TPR-like"/>
    <property type="match status" value="3"/>
</dbReference>
<dbReference type="Gene3D" id="2.60.40.790">
    <property type="match status" value="1"/>
</dbReference>
<dbReference type="EMBL" id="JWZX01001624">
    <property type="protein sequence ID" value="KOO33016.1"/>
    <property type="molecule type" value="Genomic_DNA"/>
</dbReference>
<dbReference type="GO" id="GO:0003341">
    <property type="term" value="P:cilium movement"/>
    <property type="evidence" value="ECO:0007669"/>
    <property type="project" value="TreeGrafter"/>
</dbReference>
<feature type="coiled-coil region" evidence="4">
    <location>
        <begin position="97"/>
        <end position="124"/>
    </location>
</feature>
<gene>
    <name evidence="7" type="ORF">Ctob_012059</name>
</gene>
<evidence type="ECO:0000256" key="5">
    <source>
        <dbReference type="SAM" id="MobiDB-lite"/>
    </source>
</evidence>
<feature type="region of interest" description="Disordered" evidence="5">
    <location>
        <begin position="233"/>
        <end position="272"/>
    </location>
</feature>
<dbReference type="Proteomes" id="UP000037460">
    <property type="component" value="Unassembled WGS sequence"/>
</dbReference>
<evidence type="ECO:0000256" key="3">
    <source>
        <dbReference type="PROSITE-ProRule" id="PRU00339"/>
    </source>
</evidence>
<proteinExistence type="predicted"/>
<dbReference type="Pfam" id="PF07719">
    <property type="entry name" value="TPR_2"/>
    <property type="match status" value="1"/>
</dbReference>
<feature type="repeat" description="TPR" evidence="3">
    <location>
        <begin position="824"/>
        <end position="857"/>
    </location>
</feature>
<dbReference type="GO" id="GO:0036158">
    <property type="term" value="P:outer dynein arm assembly"/>
    <property type="evidence" value="ECO:0007669"/>
    <property type="project" value="TreeGrafter"/>
</dbReference>
<feature type="compositionally biased region" description="Pro residues" evidence="5">
    <location>
        <begin position="246"/>
        <end position="266"/>
    </location>
</feature>
<feature type="compositionally biased region" description="Acidic residues" evidence="5">
    <location>
        <begin position="678"/>
        <end position="698"/>
    </location>
</feature>
<dbReference type="PANTHER" id="PTHR46492">
    <property type="entry name" value="DYNEIN ASSEMBLY FACTOR 4, AXONEMAL"/>
    <property type="match status" value="1"/>
</dbReference>
<evidence type="ECO:0000313" key="8">
    <source>
        <dbReference type="Proteomes" id="UP000037460"/>
    </source>
</evidence>
<feature type="domain" description="CS" evidence="6">
    <location>
        <begin position="2"/>
        <end position="86"/>
    </location>
</feature>
<name>A0A0M0K2B8_9EUKA</name>
<evidence type="ECO:0000256" key="1">
    <source>
        <dbReference type="ARBA" id="ARBA00022737"/>
    </source>
</evidence>
<keyword evidence="1" id="KW-0677">Repeat</keyword>
<evidence type="ECO:0000259" key="6">
    <source>
        <dbReference type="PROSITE" id="PS51203"/>
    </source>
</evidence>
<sequence length="877" mass="94613">MPISPAYEWSETPTTLTVTAQCRGATSASTNVFSSPHYVSFNASPYFLELDLQSAIDSTQSVATVRQGVVTLKLTKAQEGLWGRLLVDLPRAERLKRRDTSRKLAEAEAEAALERKKRMTWEESRYSLGKQMDKDRAARHRIDSLKEDELEAERTRLESWTQELDGKRVGSRAHPAKPSSFPSGRTASETAALRREGLLSEDSASRIVDVTDEAPPLVDADKFKDVFKHDISEEEDDDDTAAATGAPPPPPPPPAPAKKPAPPAAALPPVRGTGKIKIGFTKQLLTAPARTKGAVGDTDYPLDPLTAPDLFKSRPSDGDISQRDPAWLKDRGDRFFRMGDSRSAEEAYTMALNHFKERIMGQAIDCVVACWSNRAACRIQRKAFLDAAEDCGHALVTMAKARCVTEYPKSETALVRSRLRLHTRRGVAFANAGVLHRALVEFKVALTYAEGNLPSDAADRQMLHSDIQALVERHEAMVKKLTEADELLASHQQSAVHEGGGEATKAHGPLTKAKELYDAALELVPLEVAALANRAACHLYLGEPFACDSDCTKALTELDAEAKRATELAMEHTGLFAEPIPPEDVMAMTNGQAAKADKLRFELLRRRAAARIEESEAHFPQAAMDLKECLKLRPADPATIHSLDELSRRAAAAGVELEPLPPAMPSQLALTDNGSAADDADDDDDAAPDEVEANDGDAEGQKDAEGAKEGGADGASSASSRKPPTGTRSAAALKGDADTAFKEARLGKAVALYGKALKADAQAEWFGEGKGLLFRCQCLANRSACHLKMHAFADTVEDAGAAIAALSTGLVQGQNAAEAEALLLKLLARRGMALCQLTRYDEAAADYTRAAELDPQNEQLKKDLQLIEAARGSGQVV</sequence>
<dbReference type="SUPFAM" id="SSF49764">
    <property type="entry name" value="HSP20-like chaperones"/>
    <property type="match status" value="1"/>
</dbReference>
<dbReference type="InterPro" id="IPR019734">
    <property type="entry name" value="TPR_rpt"/>
</dbReference>
<feature type="compositionally biased region" description="Basic and acidic residues" evidence="5">
    <location>
        <begin position="311"/>
        <end position="325"/>
    </location>
</feature>
<keyword evidence="2 3" id="KW-0802">TPR repeat</keyword>
<dbReference type="AlphaFoldDB" id="A0A0M0K2B8"/>
<dbReference type="InterPro" id="IPR008978">
    <property type="entry name" value="HSP20-like_chaperone"/>
</dbReference>
<dbReference type="InterPro" id="IPR013105">
    <property type="entry name" value="TPR_2"/>
</dbReference>
<dbReference type="InterPro" id="IPR011990">
    <property type="entry name" value="TPR-like_helical_dom_sf"/>
</dbReference>
<evidence type="ECO:0000256" key="4">
    <source>
        <dbReference type="SAM" id="Coils"/>
    </source>
</evidence>
<dbReference type="OrthoDB" id="1911554at2759"/>
<feature type="compositionally biased region" description="Polar residues" evidence="5">
    <location>
        <begin position="180"/>
        <end position="189"/>
    </location>
</feature>
<feature type="region of interest" description="Disordered" evidence="5">
    <location>
        <begin position="660"/>
        <end position="733"/>
    </location>
</feature>
<dbReference type="PROSITE" id="PS50005">
    <property type="entry name" value="TPR"/>
    <property type="match status" value="1"/>
</dbReference>
<dbReference type="PROSITE" id="PS51203">
    <property type="entry name" value="CS"/>
    <property type="match status" value="1"/>
</dbReference>
<keyword evidence="8" id="KW-1185">Reference proteome</keyword>
<dbReference type="Gene3D" id="1.25.40.10">
    <property type="entry name" value="Tetratricopeptide repeat domain"/>
    <property type="match status" value="3"/>
</dbReference>
<reference evidence="8" key="1">
    <citation type="journal article" date="2015" name="PLoS Genet.">
        <title>Genome Sequence and Transcriptome Analyses of Chrysochromulina tobin: Metabolic Tools for Enhanced Algal Fitness in the Prominent Order Prymnesiales (Haptophyceae).</title>
        <authorList>
            <person name="Hovde B.T."/>
            <person name="Deodato C.R."/>
            <person name="Hunsperger H.M."/>
            <person name="Ryken S.A."/>
            <person name="Yost W."/>
            <person name="Jha R.K."/>
            <person name="Patterson J."/>
            <person name="Monnat R.J. Jr."/>
            <person name="Barlow S.B."/>
            <person name="Starkenburg S.R."/>
            <person name="Cattolico R.A."/>
        </authorList>
    </citation>
    <scope>NUCLEOTIDE SEQUENCE</scope>
    <source>
        <strain evidence="8">CCMP291</strain>
    </source>
</reference>
<keyword evidence="4" id="KW-0175">Coiled coil</keyword>
<feature type="region of interest" description="Disordered" evidence="5">
    <location>
        <begin position="306"/>
        <end position="325"/>
    </location>
</feature>
<feature type="region of interest" description="Disordered" evidence="5">
    <location>
        <begin position="161"/>
        <end position="190"/>
    </location>
</feature>
<dbReference type="SMART" id="SM00028">
    <property type="entry name" value="TPR"/>
    <property type="match status" value="6"/>
</dbReference>
<accession>A0A0M0K2B8</accession>
<comment type="caution">
    <text evidence="7">The sequence shown here is derived from an EMBL/GenBank/DDBJ whole genome shotgun (WGS) entry which is preliminary data.</text>
</comment>